<dbReference type="EMBL" id="BMJC01000004">
    <property type="protein sequence ID" value="GGB10964.1"/>
    <property type="molecule type" value="Genomic_DNA"/>
</dbReference>
<dbReference type="GO" id="GO:0015171">
    <property type="term" value="F:amino acid transmembrane transporter activity"/>
    <property type="evidence" value="ECO:0007669"/>
    <property type="project" value="TreeGrafter"/>
</dbReference>
<evidence type="ECO:0000259" key="7">
    <source>
        <dbReference type="PROSITE" id="PS50008"/>
    </source>
</evidence>
<dbReference type="InterPro" id="IPR001711">
    <property type="entry name" value="PLipase_C_Pinositol-sp_Y"/>
</dbReference>
<evidence type="ECO:0000313" key="8">
    <source>
        <dbReference type="EMBL" id="GGB10964.1"/>
    </source>
</evidence>
<keyword evidence="4 6" id="KW-1133">Transmembrane helix</keyword>
<reference evidence="8" key="1">
    <citation type="journal article" date="2014" name="Int. J. Syst. Evol. Microbiol.">
        <title>Complete genome sequence of Corynebacterium casei LMG S-19264T (=DSM 44701T), isolated from a smear-ripened cheese.</title>
        <authorList>
            <consortium name="US DOE Joint Genome Institute (JGI-PGF)"/>
            <person name="Walter F."/>
            <person name="Albersmeier A."/>
            <person name="Kalinowski J."/>
            <person name="Ruckert C."/>
        </authorList>
    </citation>
    <scope>NUCLEOTIDE SEQUENCE</scope>
    <source>
        <strain evidence="8">CGMCC 1.15448</strain>
    </source>
</reference>
<evidence type="ECO:0000256" key="2">
    <source>
        <dbReference type="ARBA" id="ARBA00022475"/>
    </source>
</evidence>
<feature type="transmembrane region" description="Helical" evidence="6">
    <location>
        <begin position="6"/>
        <end position="27"/>
    </location>
</feature>
<proteinExistence type="predicted"/>
<reference evidence="8" key="2">
    <citation type="submission" date="2020-09" db="EMBL/GenBank/DDBJ databases">
        <authorList>
            <person name="Sun Q."/>
            <person name="Zhou Y."/>
        </authorList>
    </citation>
    <scope>NUCLEOTIDE SEQUENCE</scope>
    <source>
        <strain evidence="8">CGMCC 1.15448</strain>
    </source>
</reference>
<feature type="domain" description="PI-PLC Y-box" evidence="7">
    <location>
        <begin position="106"/>
        <end position="175"/>
    </location>
</feature>
<feature type="transmembrane region" description="Helical" evidence="6">
    <location>
        <begin position="39"/>
        <end position="66"/>
    </location>
</feature>
<dbReference type="GO" id="GO:0006629">
    <property type="term" value="P:lipid metabolic process"/>
    <property type="evidence" value="ECO:0007669"/>
    <property type="project" value="InterPro"/>
</dbReference>
<dbReference type="RefSeq" id="WP_188934666.1">
    <property type="nucleotide sequence ID" value="NZ_BMJC01000004.1"/>
</dbReference>
<dbReference type="Pfam" id="PF01810">
    <property type="entry name" value="LysE"/>
    <property type="match status" value="1"/>
</dbReference>
<dbReference type="PANTHER" id="PTHR30086">
    <property type="entry name" value="ARGININE EXPORTER PROTEIN ARGO"/>
    <property type="match status" value="1"/>
</dbReference>
<dbReference type="GO" id="GO:0035556">
    <property type="term" value="P:intracellular signal transduction"/>
    <property type="evidence" value="ECO:0007669"/>
    <property type="project" value="InterPro"/>
</dbReference>
<keyword evidence="2" id="KW-1003">Cell membrane</keyword>
<evidence type="ECO:0000256" key="4">
    <source>
        <dbReference type="ARBA" id="ARBA00022989"/>
    </source>
</evidence>
<dbReference type="PANTHER" id="PTHR30086:SF20">
    <property type="entry name" value="ARGININE EXPORTER PROTEIN ARGO-RELATED"/>
    <property type="match status" value="1"/>
</dbReference>
<gene>
    <name evidence="8" type="ORF">GCM10011511_38180</name>
</gene>
<feature type="transmembrane region" description="Helical" evidence="6">
    <location>
        <begin position="150"/>
        <end position="170"/>
    </location>
</feature>
<keyword evidence="3 6" id="KW-0812">Transmembrane</keyword>
<dbReference type="InterPro" id="IPR001123">
    <property type="entry name" value="LeuE-type"/>
</dbReference>
<protein>
    <submittedName>
        <fullName evidence="8">Lysine transporter LysE</fullName>
    </submittedName>
</protein>
<dbReference type="AlphaFoldDB" id="A0A8J2UFV2"/>
<dbReference type="PROSITE" id="PS50008">
    <property type="entry name" value="PIPLC_Y_DOMAIN"/>
    <property type="match status" value="1"/>
</dbReference>
<keyword evidence="5 6" id="KW-0472">Membrane</keyword>
<organism evidence="8 9">
    <name type="scientific">Puia dinghuensis</name>
    <dbReference type="NCBI Taxonomy" id="1792502"/>
    <lineage>
        <taxon>Bacteria</taxon>
        <taxon>Pseudomonadati</taxon>
        <taxon>Bacteroidota</taxon>
        <taxon>Chitinophagia</taxon>
        <taxon>Chitinophagales</taxon>
        <taxon>Chitinophagaceae</taxon>
        <taxon>Puia</taxon>
    </lineage>
</organism>
<comment type="caution">
    <text evidence="8">The sequence shown here is derived from an EMBL/GenBank/DDBJ whole genome shotgun (WGS) entry which is preliminary data.</text>
</comment>
<dbReference type="GO" id="GO:0004435">
    <property type="term" value="F:phosphatidylinositol-4,5-bisphosphate phospholipase C activity"/>
    <property type="evidence" value="ECO:0007669"/>
    <property type="project" value="InterPro"/>
</dbReference>
<evidence type="ECO:0000256" key="3">
    <source>
        <dbReference type="ARBA" id="ARBA00022692"/>
    </source>
</evidence>
<sequence>MLESVIKGLALGFALALSVGPIIFTIIKQSLNNGHKGGFSFVAGVWVSDIVLVVLSNTLTAVVSLLDEHKQVVGTLGGLFLVIMGLYFIFWKKVTMAKDGVGTEARFRKRDMARIFASGFLINTLNPGVIFFWLGNTTLLAVNHTLRERTIIFSTCLLINMAADVGKVMMAGKLRNKLTIHTLTVINKISGTLLIVFGVALAYGVIFLHKGK</sequence>
<evidence type="ECO:0000256" key="6">
    <source>
        <dbReference type="SAM" id="Phobius"/>
    </source>
</evidence>
<keyword evidence="9" id="KW-1185">Reference proteome</keyword>
<evidence type="ECO:0000256" key="1">
    <source>
        <dbReference type="ARBA" id="ARBA00004651"/>
    </source>
</evidence>
<evidence type="ECO:0000313" key="9">
    <source>
        <dbReference type="Proteomes" id="UP000607559"/>
    </source>
</evidence>
<feature type="transmembrane region" description="Helical" evidence="6">
    <location>
        <begin position="191"/>
        <end position="209"/>
    </location>
</feature>
<evidence type="ECO:0000256" key="5">
    <source>
        <dbReference type="ARBA" id="ARBA00023136"/>
    </source>
</evidence>
<feature type="transmembrane region" description="Helical" evidence="6">
    <location>
        <begin position="72"/>
        <end position="91"/>
    </location>
</feature>
<dbReference type="Proteomes" id="UP000607559">
    <property type="component" value="Unassembled WGS sequence"/>
</dbReference>
<accession>A0A8J2UFV2</accession>
<feature type="transmembrane region" description="Helical" evidence="6">
    <location>
        <begin position="112"/>
        <end position="135"/>
    </location>
</feature>
<comment type="subcellular location">
    <subcellularLocation>
        <location evidence="1">Cell membrane</location>
        <topology evidence="1">Multi-pass membrane protein</topology>
    </subcellularLocation>
</comment>
<dbReference type="GO" id="GO:0005886">
    <property type="term" value="C:plasma membrane"/>
    <property type="evidence" value="ECO:0007669"/>
    <property type="project" value="UniProtKB-SubCell"/>
</dbReference>
<name>A0A8J2UFV2_9BACT</name>